<comment type="similarity">
    <text evidence="1">Belongs to the peptidase S9C family.</text>
</comment>
<keyword evidence="3 7" id="KW-0378">Hydrolase</keyword>
<dbReference type="InterPro" id="IPR001375">
    <property type="entry name" value="Peptidase_S9_cat"/>
</dbReference>
<comment type="caution">
    <text evidence="7">The sequence shown here is derived from an EMBL/GenBank/DDBJ whole genome shotgun (WGS) entry which is preliminary data.</text>
</comment>
<evidence type="ECO:0000256" key="2">
    <source>
        <dbReference type="ARBA" id="ARBA00022670"/>
    </source>
</evidence>
<evidence type="ECO:0000313" key="7">
    <source>
        <dbReference type="EMBL" id="MBB6448579.1"/>
    </source>
</evidence>
<dbReference type="EC" id="3.4.19.1" evidence="7"/>
<dbReference type="Pfam" id="PF00326">
    <property type="entry name" value="Peptidase_S9"/>
    <property type="match status" value="1"/>
</dbReference>
<dbReference type="Proteomes" id="UP000568839">
    <property type="component" value="Unassembled WGS sequence"/>
</dbReference>
<protein>
    <submittedName>
        <fullName evidence="7">Acylaminoacyl-peptidase</fullName>
        <ecNumber evidence="7">3.4.19.1</ecNumber>
    </submittedName>
</protein>
<dbReference type="SUPFAM" id="SSF53474">
    <property type="entry name" value="alpha/beta-Hydrolases"/>
    <property type="match status" value="1"/>
</dbReference>
<dbReference type="InterPro" id="IPR011042">
    <property type="entry name" value="6-blade_b-propeller_TolB-like"/>
</dbReference>
<dbReference type="InterPro" id="IPR029058">
    <property type="entry name" value="AB_hydrolase_fold"/>
</dbReference>
<dbReference type="PANTHER" id="PTHR42776:SF27">
    <property type="entry name" value="DIPEPTIDYL PEPTIDASE FAMILY MEMBER 6"/>
    <property type="match status" value="1"/>
</dbReference>
<dbReference type="GO" id="GO:0006508">
    <property type="term" value="P:proteolysis"/>
    <property type="evidence" value="ECO:0007669"/>
    <property type="project" value="UniProtKB-KW"/>
</dbReference>
<evidence type="ECO:0000256" key="4">
    <source>
        <dbReference type="ARBA" id="ARBA00022825"/>
    </source>
</evidence>
<evidence type="ECO:0000256" key="5">
    <source>
        <dbReference type="SAM" id="MobiDB-lite"/>
    </source>
</evidence>
<dbReference type="SUPFAM" id="SSF82171">
    <property type="entry name" value="DPP6 N-terminal domain-like"/>
    <property type="match status" value="1"/>
</dbReference>
<reference evidence="7 8" key="1">
    <citation type="submission" date="2020-08" db="EMBL/GenBank/DDBJ databases">
        <title>Genomic Encyclopedia of Type Strains, Phase IV (KMG-IV): sequencing the most valuable type-strain genomes for metagenomic binning, comparative biology and taxonomic classification.</title>
        <authorList>
            <person name="Goeker M."/>
        </authorList>
    </citation>
    <scope>NUCLEOTIDE SEQUENCE [LARGE SCALE GENOMIC DNA]</scope>
    <source>
        <strain evidence="7 8">DSM 21769</strain>
    </source>
</reference>
<dbReference type="Gene3D" id="2.120.10.30">
    <property type="entry name" value="TolB, C-terminal domain"/>
    <property type="match status" value="2"/>
</dbReference>
<feature type="region of interest" description="Disordered" evidence="5">
    <location>
        <begin position="132"/>
        <end position="153"/>
    </location>
</feature>
<keyword evidence="8" id="KW-1185">Reference proteome</keyword>
<evidence type="ECO:0000313" key="8">
    <source>
        <dbReference type="Proteomes" id="UP000568839"/>
    </source>
</evidence>
<dbReference type="Gene3D" id="3.40.50.1820">
    <property type="entry name" value="alpha/beta hydrolase"/>
    <property type="match status" value="1"/>
</dbReference>
<dbReference type="GO" id="GO:0004252">
    <property type="term" value="F:serine-type endopeptidase activity"/>
    <property type="evidence" value="ECO:0007669"/>
    <property type="project" value="TreeGrafter"/>
</dbReference>
<feature type="domain" description="Peptidase S9 prolyl oligopeptidase catalytic" evidence="6">
    <location>
        <begin position="449"/>
        <end position="659"/>
    </location>
</feature>
<dbReference type="PANTHER" id="PTHR42776">
    <property type="entry name" value="SERINE PEPTIDASE S9 FAMILY MEMBER"/>
    <property type="match status" value="1"/>
</dbReference>
<dbReference type="EMBL" id="JACHHJ010000001">
    <property type="protein sequence ID" value="MBB6448579.1"/>
    <property type="molecule type" value="Genomic_DNA"/>
</dbReference>
<evidence type="ECO:0000256" key="3">
    <source>
        <dbReference type="ARBA" id="ARBA00022801"/>
    </source>
</evidence>
<dbReference type="AlphaFoldDB" id="A0A841PIL3"/>
<dbReference type="RefSeq" id="WP_246406936.1">
    <property type="nucleotide sequence ID" value="NZ_JACHHJ010000001.1"/>
</dbReference>
<evidence type="ECO:0000256" key="1">
    <source>
        <dbReference type="ARBA" id="ARBA00010040"/>
    </source>
</evidence>
<dbReference type="GO" id="GO:0008242">
    <property type="term" value="F:omega peptidase activity"/>
    <property type="evidence" value="ECO:0007669"/>
    <property type="project" value="UniProtKB-EC"/>
</dbReference>
<organism evidence="7 8">
    <name type="scientific">Geomicrobium halophilum</name>
    <dbReference type="NCBI Taxonomy" id="549000"/>
    <lineage>
        <taxon>Bacteria</taxon>
        <taxon>Bacillati</taxon>
        <taxon>Bacillota</taxon>
        <taxon>Bacilli</taxon>
        <taxon>Bacillales</taxon>
        <taxon>Geomicrobium</taxon>
    </lineage>
</organism>
<dbReference type="Pfam" id="PF07676">
    <property type="entry name" value="PD40"/>
    <property type="match status" value="2"/>
</dbReference>
<feature type="compositionally biased region" description="Basic and acidic residues" evidence="5">
    <location>
        <begin position="132"/>
        <end position="146"/>
    </location>
</feature>
<dbReference type="FunFam" id="3.40.50.1820:FF:000028">
    <property type="entry name" value="S9 family peptidase"/>
    <property type="match status" value="1"/>
</dbReference>
<keyword evidence="2" id="KW-0645">Protease</keyword>
<evidence type="ECO:0000259" key="6">
    <source>
        <dbReference type="Pfam" id="PF00326"/>
    </source>
</evidence>
<keyword evidence="4" id="KW-0720">Serine protease</keyword>
<dbReference type="InterPro" id="IPR011659">
    <property type="entry name" value="WD40"/>
</dbReference>
<sequence length="659" mass="75054">MGKRAVKVKDLSLLEQYSDPQIGHLGKMYVFTGTIINEEQEYNEHLYVQDLYNDTPHQWTFGDVKDRFPRFSPDDQTIVFLSNRSGVNQLWSMSTTGGAPKQLTYLEHGAGEPHWSPDGRYILFAAVYKHDEDPSKEKKKDQDQKQNKASPLRIQRLKYKSDAQGLHDDQTQQLILFDVQNQTCKKLSTNDVDHTVGGWAPDSRTFAYTANVNGDHHIGQDIFIRSIDIDDDPRPLTGSEGTYHSLNWSPDGLKLACLGHTFTHDGATQNQLWTFEAETAEKTSLTPGFDAQLGDAMISDFQSAQHNPGPVWVDDQTLLFTASQAGRTGLFSTTLDGDVETVLDQNQHIYSFSLHAESNKLIAGISKPTDPGNFYMISLKDGKVKKQTDANASYLSEVELQEPEIMTFTSRDGWQVQGWFMYPYHYQPGDKYPLILEIHGGPHAMYGYSFFHELQVLTGLGYAVLYTNPRGSHGYGQTFVDAVRGDYGGKDYSDLMNAVEETIKHYAFIDESRLGVTGGSYGGFMTNWIISHTNRFHAAITQRSIANWISFYGVSDIGYYFTKWEIGEHLLDDPQKLWDHSPLKYAREVDTPLLILHGEKDFRCPIEQAEQWFTVLKYNDKEVEFVRFPEANHELSRNGPPHLRKARLNEMVAWFQRYL</sequence>
<name>A0A841PIL3_9BACL</name>
<proteinExistence type="inferred from homology"/>
<accession>A0A841PIL3</accession>
<gene>
    <name evidence="7" type="ORF">HNR44_000528</name>
</gene>